<sequence>MTEEETIAEFNVRFNMKVTTIEEANDLSKMKLDELFGSLQTFELHLEEDYERGEKDYGTSKFEKNGKGIRCHECEGFEHIQSECTTYLKCEKKSLVATLSDEENYLESDDEEVGKVLISSIILNEEGMENEISQVPDQQATMSNKSLNESTLKRKWEEDQATIVYQQERIQYLMEENQSFLSSIVTLKEELKEARNQFEELSKSVALTSVYNPNSTNQYVDSGCSSHMTGNASFFFELSECNARLVMYNYSSVHTMVVTHVKSYQSTIFALVHHSFASFESSHMTPIDVVGTAPIVICLSMFLFQGSHIPDVSAKFDTASSDSRASSAVSPTVGQPLVLSMTCVHALMVESLSLTGQISKFSI</sequence>
<evidence type="ECO:0000313" key="3">
    <source>
        <dbReference type="Proteomes" id="UP000321947"/>
    </source>
</evidence>
<dbReference type="AlphaFoldDB" id="A0A5D3CNH1"/>
<gene>
    <name evidence="2" type="ORF">E5676_scaffold981G00010</name>
</gene>
<dbReference type="Proteomes" id="UP000321947">
    <property type="component" value="Unassembled WGS sequence"/>
</dbReference>
<keyword evidence="1" id="KW-0175">Coiled coil</keyword>
<name>A0A5D3CNH1_CUCMM</name>
<proteinExistence type="predicted"/>
<comment type="caution">
    <text evidence="2">The sequence shown here is derived from an EMBL/GenBank/DDBJ whole genome shotgun (WGS) entry which is preliminary data.</text>
</comment>
<feature type="coiled-coil region" evidence="1">
    <location>
        <begin position="177"/>
        <end position="204"/>
    </location>
</feature>
<evidence type="ECO:0000313" key="2">
    <source>
        <dbReference type="EMBL" id="TYK11976.1"/>
    </source>
</evidence>
<dbReference type="EMBL" id="SSTD01010368">
    <property type="protein sequence ID" value="TYK11976.1"/>
    <property type="molecule type" value="Genomic_DNA"/>
</dbReference>
<accession>A0A5D3CNH1</accession>
<protein>
    <submittedName>
        <fullName evidence="2">Gag-pol polyprotein, related</fullName>
    </submittedName>
</protein>
<organism evidence="2 3">
    <name type="scientific">Cucumis melo var. makuwa</name>
    <name type="common">Oriental melon</name>
    <dbReference type="NCBI Taxonomy" id="1194695"/>
    <lineage>
        <taxon>Eukaryota</taxon>
        <taxon>Viridiplantae</taxon>
        <taxon>Streptophyta</taxon>
        <taxon>Embryophyta</taxon>
        <taxon>Tracheophyta</taxon>
        <taxon>Spermatophyta</taxon>
        <taxon>Magnoliopsida</taxon>
        <taxon>eudicotyledons</taxon>
        <taxon>Gunneridae</taxon>
        <taxon>Pentapetalae</taxon>
        <taxon>rosids</taxon>
        <taxon>fabids</taxon>
        <taxon>Cucurbitales</taxon>
        <taxon>Cucurbitaceae</taxon>
        <taxon>Benincaseae</taxon>
        <taxon>Cucumis</taxon>
    </lineage>
</organism>
<evidence type="ECO:0000256" key="1">
    <source>
        <dbReference type="SAM" id="Coils"/>
    </source>
</evidence>
<reference evidence="2 3" key="1">
    <citation type="submission" date="2019-08" db="EMBL/GenBank/DDBJ databases">
        <title>Draft genome sequences of two oriental melons (Cucumis melo L. var makuwa).</title>
        <authorList>
            <person name="Kwon S.-Y."/>
        </authorList>
    </citation>
    <scope>NUCLEOTIDE SEQUENCE [LARGE SCALE GENOMIC DNA]</scope>
    <source>
        <strain evidence="3">cv. Chang Bougi</strain>
        <tissue evidence="2">Leaf</tissue>
    </source>
</reference>